<keyword evidence="1" id="KW-0812">Transmembrane</keyword>
<keyword evidence="1" id="KW-0472">Membrane</keyword>
<sequence>MNLSQNFLLDQYIESPQTWLHKLNSNNKVYFLFIYLSIISYTYFRYVAFSTFLHLIPFFHLKNLQNDYQQFIFHTLYILFILSFTFCFVIKLIFKTYVIQFSCVYYTVMNTIFICSKYIFYIRMLTILIHYFFTINIVFMTTTYEDIIFSFFQLFRFCERRMIKRIIFISTFASQALENTAIKIQSILIAMKMKKFTKSLKFQYYILIYLISKFLKDIYCDIYRISTVLYTRELNHKILYIDYIYQ</sequence>
<feature type="transmembrane region" description="Helical" evidence="1">
    <location>
        <begin position="128"/>
        <end position="155"/>
    </location>
</feature>
<dbReference type="RefSeq" id="YP_009509267.1">
    <property type="nucleotide sequence ID" value="NC_039092.1"/>
</dbReference>
<feature type="transmembrane region" description="Helical" evidence="1">
    <location>
        <begin position="71"/>
        <end position="94"/>
    </location>
</feature>
<evidence type="ECO:0000256" key="1">
    <source>
        <dbReference type="SAM" id="Phobius"/>
    </source>
</evidence>
<gene>
    <name evidence="2" type="primary">orf246</name>
</gene>
<feature type="transmembrane region" description="Helical" evidence="1">
    <location>
        <begin position="29"/>
        <end position="59"/>
    </location>
</feature>
<geneLocation type="chloroplast" evidence="2"/>
<feature type="transmembrane region" description="Helical" evidence="1">
    <location>
        <begin position="103"/>
        <end position="122"/>
    </location>
</feature>
<keyword evidence="2" id="KW-0934">Plastid</keyword>
<name>A0A345U8Y1_9FLOR</name>
<protein>
    <recommendedName>
        <fullName evidence="3">Transmembrane protein</fullName>
    </recommendedName>
</protein>
<evidence type="ECO:0000313" key="2">
    <source>
        <dbReference type="EMBL" id="AXI96917.1"/>
    </source>
</evidence>
<dbReference type="AlphaFoldDB" id="A0A345U8Y1"/>
<dbReference type="GeneID" id="37620694"/>
<keyword evidence="1" id="KW-1133">Transmembrane helix</keyword>
<evidence type="ECO:0008006" key="3">
    <source>
        <dbReference type="Google" id="ProtNLM"/>
    </source>
</evidence>
<keyword evidence="2" id="KW-0150">Chloroplast</keyword>
<accession>A0A345U8Y1</accession>
<organism evidence="2">
    <name type="scientific">Gracilaria vermiculophylla</name>
    <dbReference type="NCBI Taxonomy" id="2608709"/>
    <lineage>
        <taxon>Eukaryota</taxon>
        <taxon>Rhodophyta</taxon>
        <taxon>Florideophyceae</taxon>
        <taxon>Rhodymeniophycidae</taxon>
        <taxon>Gracilariales</taxon>
        <taxon>Gracilariaceae</taxon>
        <taxon>Gracilaria</taxon>
    </lineage>
</organism>
<proteinExistence type="predicted"/>
<reference evidence="2" key="1">
    <citation type="submission" date="2018-05" db="EMBL/GenBank/DDBJ databases">
        <title>Organellar genomes of Gracilariaceae.</title>
        <authorList>
            <person name="Iha C."/>
            <person name="Oliveira M.C."/>
        </authorList>
    </citation>
    <scope>NUCLEOTIDE SEQUENCE</scope>
</reference>
<dbReference type="EMBL" id="MH396013">
    <property type="protein sequence ID" value="AXI96917.1"/>
    <property type="molecule type" value="Genomic_DNA"/>
</dbReference>